<feature type="signal peptide" evidence="2">
    <location>
        <begin position="1"/>
        <end position="20"/>
    </location>
</feature>
<proteinExistence type="inferred from homology"/>
<dbReference type="Proteomes" id="UP000199588">
    <property type="component" value="Unassembled WGS sequence"/>
</dbReference>
<dbReference type="InterPro" id="IPR011250">
    <property type="entry name" value="OMP/PagP_B-barrel"/>
</dbReference>
<feature type="chain" id="PRO_5047474558" evidence="2">
    <location>
        <begin position="21"/>
        <end position="177"/>
    </location>
</feature>
<comment type="caution">
    <text evidence="4">The sequence shown here is derived from an EMBL/GenBank/DDBJ whole genome shotgun (WGS) entry which is preliminary data.</text>
</comment>
<dbReference type="SUPFAM" id="SSF56925">
    <property type="entry name" value="OMPA-like"/>
    <property type="match status" value="1"/>
</dbReference>
<dbReference type="InterPro" id="IPR003394">
    <property type="entry name" value="Porin_opacity"/>
</dbReference>
<dbReference type="Pfam" id="PF02462">
    <property type="entry name" value="Opacity"/>
    <property type="match status" value="1"/>
</dbReference>
<accession>A0A1G5CFS0</accession>
<evidence type="ECO:0000313" key="5">
    <source>
        <dbReference type="Proteomes" id="UP000199588"/>
    </source>
</evidence>
<evidence type="ECO:0000256" key="1">
    <source>
        <dbReference type="ARBA" id="ARBA00009830"/>
    </source>
</evidence>
<keyword evidence="2" id="KW-0732">Signal</keyword>
<name>A0A1G5CFS0_9PAST</name>
<keyword evidence="5" id="KW-1185">Reference proteome</keyword>
<reference evidence="4 5" key="1">
    <citation type="submission" date="2016-10" db="EMBL/GenBank/DDBJ databases">
        <authorList>
            <person name="Varghese N."/>
            <person name="Submissions S."/>
        </authorList>
    </citation>
    <scope>NUCLEOTIDE SEQUENCE [LARGE SCALE GENOMIC DNA]</scope>
    <source>
        <strain evidence="4 5">DSM 22022</strain>
    </source>
</reference>
<dbReference type="EMBL" id="FMUQ01000008">
    <property type="protein sequence ID" value="SCY01161.1"/>
    <property type="molecule type" value="Genomic_DNA"/>
</dbReference>
<evidence type="ECO:0000259" key="3">
    <source>
        <dbReference type="Pfam" id="PF02462"/>
    </source>
</evidence>
<sequence>MKKTLLAIIAALAMVSAAQANVYVEGNAGYSKIKSGEVSDHRFSPNVALGYDTGDMRYAIDYTHYGKSTDGNSEVKAHGFGVSAIYDIEVGSPVKPYIGARLSANDIDAKEEKRSGGSRIIKETDSYKLGYGALAGVQYQVAKDVSLNGGVEYNRLGKANGHNINQYGAKVGVRYDF</sequence>
<dbReference type="Gene3D" id="2.40.160.20">
    <property type="match status" value="1"/>
</dbReference>
<evidence type="ECO:0000256" key="2">
    <source>
        <dbReference type="SAM" id="SignalP"/>
    </source>
</evidence>
<comment type="similarity">
    <text evidence="1">Belongs to the opacity porin family.</text>
</comment>
<organism evidence="4 5">
    <name type="scientific">Basfia succiniciproducens</name>
    <dbReference type="NCBI Taxonomy" id="653940"/>
    <lineage>
        <taxon>Bacteria</taxon>
        <taxon>Pseudomonadati</taxon>
        <taxon>Pseudomonadota</taxon>
        <taxon>Gammaproteobacteria</taxon>
        <taxon>Pasteurellales</taxon>
        <taxon>Pasteurellaceae</taxon>
        <taxon>Basfia</taxon>
    </lineage>
</organism>
<evidence type="ECO:0000313" key="4">
    <source>
        <dbReference type="EMBL" id="SCY01161.1"/>
    </source>
</evidence>
<protein>
    <submittedName>
        <fullName evidence="4">Opacity protein</fullName>
    </submittedName>
</protein>
<gene>
    <name evidence="4" type="ORF">SAMN02910354_01151</name>
</gene>
<dbReference type="RefSeq" id="WP_011200865.1">
    <property type="nucleotide sequence ID" value="NZ_CP015031.1"/>
</dbReference>
<feature type="domain" description="Porin opacity type" evidence="3">
    <location>
        <begin position="50"/>
        <end position="177"/>
    </location>
</feature>